<keyword evidence="3" id="KW-1185">Reference proteome</keyword>
<accession>A0A9D4Z926</accession>
<evidence type="ECO:0000259" key="1">
    <source>
        <dbReference type="SMART" id="SM01238"/>
    </source>
</evidence>
<sequence>MASRVMCRGVQRSGLARYCTTSSEGAAAESASETVSNTGLSVVDFLKSIGHGVEAHAEKIAKKVETLDELLLIRRMKLKKIEVPCKQRKMIMRYTEKYRQNLWRPKVAESS</sequence>
<dbReference type="AlphaFoldDB" id="A0A9D4Z926"/>
<reference evidence="2" key="1">
    <citation type="submission" date="2021-01" db="EMBL/GenBank/DDBJ databases">
        <title>Adiantum capillus-veneris genome.</title>
        <authorList>
            <person name="Fang Y."/>
            <person name="Liao Q."/>
        </authorList>
    </citation>
    <scope>NUCLEOTIDE SEQUENCE</scope>
    <source>
        <strain evidence="2">H3</strain>
        <tissue evidence="2">Leaf</tissue>
    </source>
</reference>
<dbReference type="EMBL" id="JABFUD020000017">
    <property type="protein sequence ID" value="KAI5066803.1"/>
    <property type="molecule type" value="Genomic_DNA"/>
</dbReference>
<dbReference type="InterPro" id="IPR019083">
    <property type="entry name" value="SAM_Ribosomal_mS41"/>
</dbReference>
<protein>
    <recommendedName>
        <fullName evidence="1">Small ribosomal subunit protein mS41 SAM domain-containing protein</fullName>
    </recommendedName>
</protein>
<organism evidence="2 3">
    <name type="scientific">Adiantum capillus-veneris</name>
    <name type="common">Maidenhair fern</name>
    <dbReference type="NCBI Taxonomy" id="13818"/>
    <lineage>
        <taxon>Eukaryota</taxon>
        <taxon>Viridiplantae</taxon>
        <taxon>Streptophyta</taxon>
        <taxon>Embryophyta</taxon>
        <taxon>Tracheophyta</taxon>
        <taxon>Polypodiopsida</taxon>
        <taxon>Polypodiidae</taxon>
        <taxon>Polypodiales</taxon>
        <taxon>Pteridineae</taxon>
        <taxon>Pteridaceae</taxon>
        <taxon>Vittarioideae</taxon>
        <taxon>Adiantum</taxon>
    </lineage>
</organism>
<dbReference type="Pfam" id="PF09597">
    <property type="entry name" value="SAM_Ribosomal_mS41"/>
    <property type="match status" value="1"/>
</dbReference>
<evidence type="ECO:0000313" key="2">
    <source>
        <dbReference type="EMBL" id="KAI5066803.1"/>
    </source>
</evidence>
<dbReference type="OrthoDB" id="18595at2759"/>
<feature type="domain" description="Small ribosomal subunit protein mS41 SAM" evidence="1">
    <location>
        <begin position="42"/>
        <end position="101"/>
    </location>
</feature>
<evidence type="ECO:0000313" key="3">
    <source>
        <dbReference type="Proteomes" id="UP000886520"/>
    </source>
</evidence>
<dbReference type="SMART" id="SM01238">
    <property type="entry name" value="IGR"/>
    <property type="match status" value="1"/>
</dbReference>
<dbReference type="Proteomes" id="UP000886520">
    <property type="component" value="Chromosome 17"/>
</dbReference>
<gene>
    <name evidence="2" type="ORF">GOP47_0017331</name>
</gene>
<dbReference type="PANTHER" id="PTHR34955:SF2">
    <property type="entry name" value="IGR MOTIF PROTEIN"/>
    <property type="match status" value="1"/>
</dbReference>
<proteinExistence type="predicted"/>
<comment type="caution">
    <text evidence="2">The sequence shown here is derived from an EMBL/GenBank/DDBJ whole genome shotgun (WGS) entry which is preliminary data.</text>
</comment>
<dbReference type="PANTHER" id="PTHR34955">
    <property type="entry name" value="IGR MOTIF PROTEIN"/>
    <property type="match status" value="1"/>
</dbReference>
<name>A0A9D4Z926_ADICA</name>